<dbReference type="EC" id="4.1.3.27" evidence="4"/>
<comment type="pathway">
    <text evidence="3">Cofactor biosynthesis; tetrahydrofolate biosynthesis; 4-aminobenzoate from chorismate: step 1/2.</text>
</comment>
<keyword evidence="5" id="KW-0057">Aromatic amino acid biosynthesis</keyword>
<accession>A0A813GJ04</accession>
<dbReference type="PANTHER" id="PTHR43418">
    <property type="entry name" value="MULTIFUNCTIONAL TRYPTOPHAN BIOSYNTHESIS PROTEIN-RELATED"/>
    <property type="match status" value="1"/>
</dbReference>
<reference evidence="12" key="1">
    <citation type="submission" date="2021-02" db="EMBL/GenBank/DDBJ databases">
        <authorList>
            <person name="Dougan E. K."/>
            <person name="Rhodes N."/>
            <person name="Thang M."/>
            <person name="Chan C."/>
        </authorList>
    </citation>
    <scope>NUCLEOTIDE SEQUENCE</scope>
</reference>
<keyword evidence="5" id="KW-0028">Amino-acid biosynthesis</keyword>
<dbReference type="Gene3D" id="3.60.120.10">
    <property type="entry name" value="Anthranilate synthase"/>
    <property type="match status" value="1"/>
</dbReference>
<dbReference type="AlphaFoldDB" id="A0A813GJ04"/>
<evidence type="ECO:0000259" key="10">
    <source>
        <dbReference type="Pfam" id="PF00117"/>
    </source>
</evidence>
<dbReference type="SUPFAM" id="SSF56322">
    <property type="entry name" value="ADC synthase"/>
    <property type="match status" value="1"/>
</dbReference>
<evidence type="ECO:0000313" key="13">
    <source>
        <dbReference type="Proteomes" id="UP000654075"/>
    </source>
</evidence>
<evidence type="ECO:0000256" key="8">
    <source>
        <dbReference type="ARBA" id="ARBA00031329"/>
    </source>
</evidence>
<dbReference type="Proteomes" id="UP000654075">
    <property type="component" value="Unassembled WGS sequence"/>
</dbReference>
<organism evidence="12 13">
    <name type="scientific">Polarella glacialis</name>
    <name type="common">Dinoflagellate</name>
    <dbReference type="NCBI Taxonomy" id="89957"/>
    <lineage>
        <taxon>Eukaryota</taxon>
        <taxon>Sar</taxon>
        <taxon>Alveolata</taxon>
        <taxon>Dinophyceae</taxon>
        <taxon>Suessiales</taxon>
        <taxon>Suessiaceae</taxon>
        <taxon>Polarella</taxon>
    </lineage>
</organism>
<keyword evidence="7" id="KW-0315">Glutamine amidotransferase</keyword>
<dbReference type="InterPro" id="IPR006221">
    <property type="entry name" value="TrpG/PapA_dom"/>
</dbReference>
<comment type="caution">
    <text evidence="12">The sequence shown here is derived from an EMBL/GenBank/DDBJ whole genome shotgun (WGS) entry which is preliminary data.</text>
</comment>
<evidence type="ECO:0000256" key="6">
    <source>
        <dbReference type="ARBA" id="ARBA00022909"/>
    </source>
</evidence>
<evidence type="ECO:0000256" key="7">
    <source>
        <dbReference type="ARBA" id="ARBA00022962"/>
    </source>
</evidence>
<dbReference type="GO" id="GO:0046654">
    <property type="term" value="P:tetrahydrofolate biosynthetic process"/>
    <property type="evidence" value="ECO:0007669"/>
    <property type="project" value="UniProtKB-UniPathway"/>
</dbReference>
<feature type="domain" description="Glutamine amidotransferase" evidence="10">
    <location>
        <begin position="130"/>
        <end position="324"/>
    </location>
</feature>
<dbReference type="PRINTS" id="PR00096">
    <property type="entry name" value="GATASE"/>
</dbReference>
<dbReference type="Pfam" id="PF00425">
    <property type="entry name" value="Chorismate_bind"/>
    <property type="match status" value="1"/>
</dbReference>
<dbReference type="InterPro" id="IPR005801">
    <property type="entry name" value="ADC_synthase"/>
</dbReference>
<evidence type="ECO:0000256" key="1">
    <source>
        <dbReference type="ARBA" id="ARBA00001000"/>
    </source>
</evidence>
<name>A0A813GJ04_POLGL</name>
<dbReference type="InterPro" id="IPR050472">
    <property type="entry name" value="Anth_synth/Amidotransfase"/>
</dbReference>
<dbReference type="PRINTS" id="PR00097">
    <property type="entry name" value="ANTSNTHASEII"/>
</dbReference>
<dbReference type="CDD" id="cd01743">
    <property type="entry name" value="GATase1_Anthranilate_Synthase"/>
    <property type="match status" value="1"/>
</dbReference>
<dbReference type="GO" id="GO:0004049">
    <property type="term" value="F:anthranilate synthase activity"/>
    <property type="evidence" value="ECO:0007669"/>
    <property type="project" value="UniProtKB-EC"/>
</dbReference>
<dbReference type="GO" id="GO:0046820">
    <property type="term" value="F:4-amino-4-deoxychorismate synthase activity"/>
    <property type="evidence" value="ECO:0007669"/>
    <property type="project" value="UniProtKB-EC"/>
</dbReference>
<gene>
    <name evidence="12" type="ORF">PGLA1383_LOCUS42044</name>
</gene>
<keyword evidence="5" id="KW-0822">Tryptophan biosynthesis</keyword>
<evidence type="ECO:0000256" key="3">
    <source>
        <dbReference type="ARBA" id="ARBA00005009"/>
    </source>
</evidence>
<comment type="catalytic activity">
    <reaction evidence="1">
        <text>chorismate + L-glutamine = 4-amino-4-deoxychorismate + L-glutamate</text>
        <dbReference type="Rhea" id="RHEA:11672"/>
        <dbReference type="ChEBI" id="CHEBI:29748"/>
        <dbReference type="ChEBI" id="CHEBI:29985"/>
        <dbReference type="ChEBI" id="CHEBI:58359"/>
        <dbReference type="ChEBI" id="CHEBI:58406"/>
        <dbReference type="EC" id="2.6.1.85"/>
    </reaction>
</comment>
<dbReference type="InterPro" id="IPR029062">
    <property type="entry name" value="Class_I_gatase-like"/>
</dbReference>
<dbReference type="EMBL" id="CAJNNV010028539">
    <property type="protein sequence ID" value="CAE8624956.1"/>
    <property type="molecule type" value="Genomic_DNA"/>
</dbReference>
<proteinExistence type="predicted"/>
<dbReference type="InterPro" id="IPR017926">
    <property type="entry name" value="GATASE"/>
</dbReference>
<dbReference type="SUPFAM" id="SSF52317">
    <property type="entry name" value="Class I glutamine amidotransferase-like"/>
    <property type="match status" value="1"/>
</dbReference>
<comment type="pathway">
    <text evidence="2">Amino-acid biosynthesis; L-tryptophan biosynthesis; L-tryptophan from chorismate: step 1/5.</text>
</comment>
<keyword evidence="6" id="KW-0289">Folate biosynthesis</keyword>
<dbReference type="Gene3D" id="3.40.50.880">
    <property type="match status" value="1"/>
</dbReference>
<evidence type="ECO:0000256" key="5">
    <source>
        <dbReference type="ARBA" id="ARBA00022822"/>
    </source>
</evidence>
<feature type="domain" description="Chorismate-utilising enzyme C-terminal" evidence="11">
    <location>
        <begin position="3"/>
        <end position="92"/>
    </location>
</feature>
<dbReference type="PROSITE" id="PS51273">
    <property type="entry name" value="GATASE_TYPE_1"/>
    <property type="match status" value="1"/>
</dbReference>
<evidence type="ECO:0000256" key="4">
    <source>
        <dbReference type="ARBA" id="ARBA00012266"/>
    </source>
</evidence>
<dbReference type="GO" id="GO:0005829">
    <property type="term" value="C:cytosol"/>
    <property type="evidence" value="ECO:0007669"/>
    <property type="project" value="TreeGrafter"/>
</dbReference>
<evidence type="ECO:0000313" key="12">
    <source>
        <dbReference type="EMBL" id="CAE8624956.1"/>
    </source>
</evidence>
<dbReference type="PANTHER" id="PTHR43418:SF4">
    <property type="entry name" value="MULTIFUNCTIONAL TRYPTOPHAN BIOSYNTHESIS PROTEIN"/>
    <property type="match status" value="1"/>
</dbReference>
<keyword evidence="13" id="KW-1185">Reference proteome</keyword>
<dbReference type="UniPathway" id="UPA00077">
    <property type="reaction ID" value="UER00149"/>
</dbReference>
<evidence type="ECO:0000256" key="9">
    <source>
        <dbReference type="ARBA" id="ARBA00031904"/>
    </source>
</evidence>
<protein>
    <recommendedName>
        <fullName evidence="4">anthranilate synthase</fullName>
        <ecNumber evidence="4">4.1.3.27</ecNumber>
    </recommendedName>
    <alternativeName>
        <fullName evidence="8">Para-aminobenzoate synthase</fullName>
    </alternativeName>
    <alternativeName>
        <fullName evidence="9">p-aminobenzoic acid synthase</fullName>
    </alternativeName>
</protein>
<dbReference type="GO" id="GO:0000162">
    <property type="term" value="P:L-tryptophan biosynthetic process"/>
    <property type="evidence" value="ECO:0007669"/>
    <property type="project" value="UniProtKB-KW"/>
</dbReference>
<dbReference type="GO" id="GO:0046656">
    <property type="term" value="P:folic acid biosynthetic process"/>
    <property type="evidence" value="ECO:0007669"/>
    <property type="project" value="UniProtKB-KW"/>
</dbReference>
<dbReference type="OrthoDB" id="524799at2759"/>
<dbReference type="InterPro" id="IPR015890">
    <property type="entry name" value="Chorismate_C"/>
</dbReference>
<dbReference type="Pfam" id="PF00117">
    <property type="entry name" value="GATase"/>
    <property type="match status" value="1"/>
</dbReference>
<sequence>FDAIDAFLCHTWAVTVCGAPKPWAMQFVEEQERSQRRWYGASVGHVAFDGHLNTGLTLRTIRIHNGVAEVRAGATLLFDSIPESEEKETELKASACLGAVRDPYATESKSSAATAGLSAGQAGAGKTVILIDFEDSFVHTLANYLRQTGAKVSTVRHTQAQLALEAMPSPPDLCVLSPGPGRPTSFGVSKHIDRLLALGVPIFGVCLGLQSIVEHFGGKLGQLAAPMHGKPSTIEVRAVAHDGSSVKPEDAGPIFQGLPSSFCVARYHSLYGLRPLPECLIETARIHPDKPSGDLSDSPVIMAVQHKTLPIAGVQFHPESILTSPELGVQLLVNAFKLCKK</sequence>
<evidence type="ECO:0000256" key="2">
    <source>
        <dbReference type="ARBA" id="ARBA00004873"/>
    </source>
</evidence>
<evidence type="ECO:0000259" key="11">
    <source>
        <dbReference type="Pfam" id="PF00425"/>
    </source>
</evidence>
<feature type="non-terminal residue" evidence="12">
    <location>
        <position position="341"/>
    </location>
</feature>